<accession>A0A9E6XWH3</accession>
<dbReference type="EMBL" id="CP087164">
    <property type="protein sequence ID" value="UGS35688.1"/>
    <property type="molecule type" value="Genomic_DNA"/>
</dbReference>
<protein>
    <submittedName>
        <fullName evidence="5">HTH-type transcriptional regulator Mce2R</fullName>
    </submittedName>
</protein>
<organism evidence="5 6">
    <name type="scientific">Capillimicrobium parvum</name>
    <dbReference type="NCBI Taxonomy" id="2884022"/>
    <lineage>
        <taxon>Bacteria</taxon>
        <taxon>Bacillati</taxon>
        <taxon>Actinomycetota</taxon>
        <taxon>Thermoleophilia</taxon>
        <taxon>Solirubrobacterales</taxon>
        <taxon>Capillimicrobiaceae</taxon>
        <taxon>Capillimicrobium</taxon>
    </lineage>
</organism>
<gene>
    <name evidence="5" type="primary">mce2R</name>
    <name evidence="5" type="ORF">DSM104329_02083</name>
</gene>
<dbReference type="InterPro" id="IPR000524">
    <property type="entry name" value="Tscrpt_reg_HTH_GntR"/>
</dbReference>
<evidence type="ECO:0000313" key="5">
    <source>
        <dbReference type="EMBL" id="UGS35688.1"/>
    </source>
</evidence>
<dbReference type="SMART" id="SM00345">
    <property type="entry name" value="HTH_GNTR"/>
    <property type="match status" value="1"/>
</dbReference>
<evidence type="ECO:0000313" key="6">
    <source>
        <dbReference type="Proteomes" id="UP001162834"/>
    </source>
</evidence>
<keyword evidence="2" id="KW-0238">DNA-binding</keyword>
<dbReference type="InterPro" id="IPR011711">
    <property type="entry name" value="GntR_C"/>
</dbReference>
<feature type="domain" description="HTH gntR-type" evidence="4">
    <location>
        <begin position="8"/>
        <end position="76"/>
    </location>
</feature>
<dbReference type="SUPFAM" id="SSF46785">
    <property type="entry name" value="Winged helix' DNA-binding domain"/>
    <property type="match status" value="1"/>
</dbReference>
<evidence type="ECO:0000256" key="2">
    <source>
        <dbReference type="ARBA" id="ARBA00023125"/>
    </source>
</evidence>
<dbReference type="SUPFAM" id="SSF48008">
    <property type="entry name" value="GntR ligand-binding domain-like"/>
    <property type="match status" value="1"/>
</dbReference>
<dbReference type="SMART" id="SM00895">
    <property type="entry name" value="FCD"/>
    <property type="match status" value="1"/>
</dbReference>
<dbReference type="Pfam" id="PF00392">
    <property type="entry name" value="GntR"/>
    <property type="match status" value="1"/>
</dbReference>
<dbReference type="PANTHER" id="PTHR43537">
    <property type="entry name" value="TRANSCRIPTIONAL REGULATOR, GNTR FAMILY"/>
    <property type="match status" value="1"/>
</dbReference>
<dbReference type="GO" id="GO:0003700">
    <property type="term" value="F:DNA-binding transcription factor activity"/>
    <property type="evidence" value="ECO:0007669"/>
    <property type="project" value="InterPro"/>
</dbReference>
<evidence type="ECO:0000256" key="3">
    <source>
        <dbReference type="ARBA" id="ARBA00023163"/>
    </source>
</evidence>
<dbReference type="Pfam" id="PF07729">
    <property type="entry name" value="FCD"/>
    <property type="match status" value="1"/>
</dbReference>
<dbReference type="Gene3D" id="1.20.120.530">
    <property type="entry name" value="GntR ligand-binding domain-like"/>
    <property type="match status" value="1"/>
</dbReference>
<keyword evidence="3" id="KW-0804">Transcription</keyword>
<dbReference type="InterPro" id="IPR036388">
    <property type="entry name" value="WH-like_DNA-bd_sf"/>
</dbReference>
<dbReference type="PROSITE" id="PS50949">
    <property type="entry name" value="HTH_GNTR"/>
    <property type="match status" value="1"/>
</dbReference>
<dbReference type="GO" id="GO:0003677">
    <property type="term" value="F:DNA binding"/>
    <property type="evidence" value="ECO:0007669"/>
    <property type="project" value="UniProtKB-KW"/>
</dbReference>
<dbReference type="PANTHER" id="PTHR43537:SF24">
    <property type="entry name" value="GLUCONATE OPERON TRANSCRIPTIONAL REPRESSOR"/>
    <property type="match status" value="1"/>
</dbReference>
<dbReference type="KEGG" id="sbae:DSM104329_02083"/>
<dbReference type="InterPro" id="IPR008920">
    <property type="entry name" value="TF_FadR/GntR_C"/>
</dbReference>
<name>A0A9E6XWH3_9ACTN</name>
<dbReference type="Gene3D" id="1.10.10.10">
    <property type="entry name" value="Winged helix-like DNA-binding domain superfamily/Winged helix DNA-binding domain"/>
    <property type="match status" value="1"/>
</dbReference>
<keyword evidence="6" id="KW-1185">Reference proteome</keyword>
<dbReference type="AlphaFoldDB" id="A0A9E6XWH3"/>
<dbReference type="InterPro" id="IPR036390">
    <property type="entry name" value="WH_DNA-bd_sf"/>
</dbReference>
<dbReference type="RefSeq" id="WP_259315370.1">
    <property type="nucleotide sequence ID" value="NZ_CP087164.1"/>
</dbReference>
<reference evidence="5" key="1">
    <citation type="journal article" date="2022" name="Int. J. Syst. Evol. Microbiol.">
        <title>Pseudomonas aegrilactucae sp. nov. and Pseudomonas morbosilactucae sp. nov., pathogens causing bacterial rot of lettuce in Japan.</title>
        <authorList>
            <person name="Sawada H."/>
            <person name="Fujikawa T."/>
            <person name="Satou M."/>
        </authorList>
    </citation>
    <scope>NUCLEOTIDE SEQUENCE</scope>
    <source>
        <strain evidence="5">0166_1</strain>
    </source>
</reference>
<dbReference type="CDD" id="cd07377">
    <property type="entry name" value="WHTH_GntR"/>
    <property type="match status" value="1"/>
</dbReference>
<keyword evidence="1" id="KW-0805">Transcription regulation</keyword>
<evidence type="ECO:0000256" key="1">
    <source>
        <dbReference type="ARBA" id="ARBA00023015"/>
    </source>
</evidence>
<evidence type="ECO:0000259" key="4">
    <source>
        <dbReference type="PROSITE" id="PS50949"/>
    </source>
</evidence>
<sequence length="232" mass="24634">MTVPNTRPKVADDVFATLLGAILGGRYAAGEKLPGQRALARDLGVTMTALREGLKRLEQMGLVDVRHGVAMRVNDVRERGTLDVLAPLLMRGGRLDPDVLADVFEARTLMLTELGALAAERRDDAQAGRLSALADAIARAPGDRAAQELDFAWATELAHAAGNLVFVLILNAIRAAYFANADALPVTADHAGLAPLYERAADAVAARDGDGARAAMLALALAQRERVEARRP</sequence>
<proteinExistence type="predicted"/>
<dbReference type="Proteomes" id="UP001162834">
    <property type="component" value="Chromosome"/>
</dbReference>